<reference evidence="13" key="1">
    <citation type="submission" date="2021-01" db="EMBL/GenBank/DDBJ databases">
        <title>Whole genome shotgun sequence of Sinosporangium siamense NBRC 109515.</title>
        <authorList>
            <person name="Komaki H."/>
            <person name="Tamura T."/>
        </authorList>
    </citation>
    <scope>NUCLEOTIDE SEQUENCE</scope>
    <source>
        <strain evidence="13">NBRC 109515</strain>
    </source>
</reference>
<feature type="transmembrane region" description="Helical" evidence="12">
    <location>
        <begin position="111"/>
        <end position="128"/>
    </location>
</feature>
<feature type="transmembrane region" description="Helical" evidence="12">
    <location>
        <begin position="180"/>
        <end position="202"/>
    </location>
</feature>
<dbReference type="InterPro" id="IPR050450">
    <property type="entry name" value="COX15/CtaA_HemeA_synthase"/>
</dbReference>
<evidence type="ECO:0000256" key="4">
    <source>
        <dbReference type="ARBA" id="ARBA00022723"/>
    </source>
</evidence>
<comment type="pathway">
    <text evidence="11">Porphyrin-containing compound metabolism.</text>
</comment>
<keyword evidence="2" id="KW-1003">Cell membrane</keyword>
<comment type="caution">
    <text evidence="13">The sequence shown here is derived from an EMBL/GenBank/DDBJ whole genome shotgun (WGS) entry which is preliminary data.</text>
</comment>
<name>A0A919RQZ5_9ACTN</name>
<protein>
    <submittedName>
        <fullName evidence="13">Cytochrome b561</fullName>
    </submittedName>
</protein>
<evidence type="ECO:0000256" key="7">
    <source>
        <dbReference type="ARBA" id="ARBA00023004"/>
    </source>
</evidence>
<keyword evidence="5 12" id="KW-1133">Transmembrane helix</keyword>
<evidence type="ECO:0000256" key="11">
    <source>
        <dbReference type="ARBA" id="ARBA00023444"/>
    </source>
</evidence>
<feature type="transmembrane region" description="Helical" evidence="12">
    <location>
        <begin position="26"/>
        <end position="46"/>
    </location>
</feature>
<evidence type="ECO:0000256" key="3">
    <source>
        <dbReference type="ARBA" id="ARBA00022692"/>
    </source>
</evidence>
<accession>A0A919RQZ5</accession>
<evidence type="ECO:0000256" key="2">
    <source>
        <dbReference type="ARBA" id="ARBA00022475"/>
    </source>
</evidence>
<keyword evidence="10" id="KW-1015">Disulfide bond</keyword>
<evidence type="ECO:0000256" key="12">
    <source>
        <dbReference type="SAM" id="Phobius"/>
    </source>
</evidence>
<dbReference type="GO" id="GO:0006784">
    <property type="term" value="P:heme A biosynthetic process"/>
    <property type="evidence" value="ECO:0007669"/>
    <property type="project" value="InterPro"/>
</dbReference>
<evidence type="ECO:0000256" key="10">
    <source>
        <dbReference type="ARBA" id="ARBA00023157"/>
    </source>
</evidence>
<keyword evidence="4" id="KW-0479">Metal-binding</keyword>
<evidence type="ECO:0000256" key="1">
    <source>
        <dbReference type="ARBA" id="ARBA00004141"/>
    </source>
</evidence>
<dbReference type="InterPro" id="IPR003780">
    <property type="entry name" value="COX15/CtaA_fam"/>
</dbReference>
<evidence type="ECO:0000256" key="9">
    <source>
        <dbReference type="ARBA" id="ARBA00023136"/>
    </source>
</evidence>
<feature type="transmembrane region" description="Helical" evidence="12">
    <location>
        <begin position="222"/>
        <end position="243"/>
    </location>
</feature>
<evidence type="ECO:0000313" key="13">
    <source>
        <dbReference type="EMBL" id="GII96624.1"/>
    </source>
</evidence>
<evidence type="ECO:0000256" key="8">
    <source>
        <dbReference type="ARBA" id="ARBA00023133"/>
    </source>
</evidence>
<sequence>MSRLTDRLRAFHMSYWAPTVRTMHRWALVAVIANAGITVTGATVRVTKSGLGCPTWPTCTPDSLIPVAHPEHSPINMAIEFGNRMLTFAVLFTALACLLAAIRLPQRRTSLVVLAWLQPVGVAFQALWGGLVVRTMLNPVTVSVHFVASIALVAACWALYARAGEGDGPAKPLVAPAARVIGSLLIVAVLTVVLAGVVTTGTGPHSGDVAASRFDFDLETVARIHGTSVYAVVALTAGLWLVLRATGAPARAVRASAVLFGVVLAQGAVGYLSWFLAIPAYLVALHVLGATLVWIATLNAFTSLRVRGPLATAPTDVLVATSRGS</sequence>
<feature type="transmembrane region" description="Helical" evidence="12">
    <location>
        <begin position="255"/>
        <end position="274"/>
    </location>
</feature>
<comment type="subcellular location">
    <subcellularLocation>
        <location evidence="1">Membrane</location>
        <topology evidence="1">Multi-pass membrane protein</topology>
    </subcellularLocation>
</comment>
<keyword evidence="9 12" id="KW-0472">Membrane</keyword>
<proteinExistence type="predicted"/>
<dbReference type="AlphaFoldDB" id="A0A919RQZ5"/>
<keyword evidence="7" id="KW-0408">Iron</keyword>
<keyword evidence="14" id="KW-1185">Reference proteome</keyword>
<organism evidence="13 14">
    <name type="scientific">Sinosporangium siamense</name>
    <dbReference type="NCBI Taxonomy" id="1367973"/>
    <lineage>
        <taxon>Bacteria</taxon>
        <taxon>Bacillati</taxon>
        <taxon>Actinomycetota</taxon>
        <taxon>Actinomycetes</taxon>
        <taxon>Streptosporangiales</taxon>
        <taxon>Streptosporangiaceae</taxon>
        <taxon>Sinosporangium</taxon>
    </lineage>
</organism>
<evidence type="ECO:0000256" key="6">
    <source>
        <dbReference type="ARBA" id="ARBA00023002"/>
    </source>
</evidence>
<dbReference type="EMBL" id="BOOW01000046">
    <property type="protein sequence ID" value="GII96624.1"/>
    <property type="molecule type" value="Genomic_DNA"/>
</dbReference>
<dbReference type="Pfam" id="PF02628">
    <property type="entry name" value="COX15-CtaA"/>
    <property type="match status" value="1"/>
</dbReference>
<feature type="transmembrane region" description="Helical" evidence="12">
    <location>
        <begin position="85"/>
        <end position="104"/>
    </location>
</feature>
<dbReference type="Proteomes" id="UP000606172">
    <property type="component" value="Unassembled WGS sequence"/>
</dbReference>
<feature type="transmembrane region" description="Helical" evidence="12">
    <location>
        <begin position="280"/>
        <end position="301"/>
    </location>
</feature>
<feature type="transmembrane region" description="Helical" evidence="12">
    <location>
        <begin position="140"/>
        <end position="160"/>
    </location>
</feature>
<dbReference type="GO" id="GO:0046872">
    <property type="term" value="F:metal ion binding"/>
    <property type="evidence" value="ECO:0007669"/>
    <property type="project" value="UniProtKB-KW"/>
</dbReference>
<dbReference type="GO" id="GO:0016020">
    <property type="term" value="C:membrane"/>
    <property type="evidence" value="ECO:0007669"/>
    <property type="project" value="UniProtKB-SubCell"/>
</dbReference>
<evidence type="ECO:0000256" key="5">
    <source>
        <dbReference type="ARBA" id="ARBA00022989"/>
    </source>
</evidence>
<keyword evidence="6" id="KW-0560">Oxidoreductase</keyword>
<dbReference type="PANTHER" id="PTHR35457:SF1">
    <property type="entry name" value="HEME A SYNTHASE"/>
    <property type="match status" value="1"/>
</dbReference>
<gene>
    <name evidence="13" type="ORF">Ssi02_68550</name>
</gene>
<dbReference type="GO" id="GO:0016491">
    <property type="term" value="F:oxidoreductase activity"/>
    <property type="evidence" value="ECO:0007669"/>
    <property type="project" value="UniProtKB-KW"/>
</dbReference>
<evidence type="ECO:0000313" key="14">
    <source>
        <dbReference type="Proteomes" id="UP000606172"/>
    </source>
</evidence>
<keyword evidence="3 12" id="KW-0812">Transmembrane</keyword>
<keyword evidence="8" id="KW-0350">Heme biosynthesis</keyword>
<dbReference type="PANTHER" id="PTHR35457">
    <property type="entry name" value="HEME A SYNTHASE"/>
    <property type="match status" value="1"/>
</dbReference>